<proteinExistence type="predicted"/>
<keyword evidence="2" id="KW-1185">Reference proteome</keyword>
<dbReference type="Proteomes" id="UP000314294">
    <property type="component" value="Unassembled WGS sequence"/>
</dbReference>
<evidence type="ECO:0000313" key="2">
    <source>
        <dbReference type="Proteomes" id="UP000314294"/>
    </source>
</evidence>
<protein>
    <submittedName>
        <fullName evidence="1">Uncharacterized protein</fullName>
    </submittedName>
</protein>
<reference evidence="1 2" key="1">
    <citation type="submission" date="2019-03" db="EMBL/GenBank/DDBJ databases">
        <title>First draft genome of Liparis tanakae, snailfish: a comprehensive survey of snailfish specific genes.</title>
        <authorList>
            <person name="Kim W."/>
            <person name="Song I."/>
            <person name="Jeong J.-H."/>
            <person name="Kim D."/>
            <person name="Kim S."/>
            <person name="Ryu S."/>
            <person name="Song J.Y."/>
            <person name="Lee S.K."/>
        </authorList>
    </citation>
    <scope>NUCLEOTIDE SEQUENCE [LARGE SCALE GENOMIC DNA]</scope>
    <source>
        <tissue evidence="1">Muscle</tissue>
    </source>
</reference>
<sequence>MDPSKSVYLTSLWSGGACLDSSRTNEDIVKKSKKVNLSSVYIARDPGMFSSDCIYLYSIPTNELSGVIISVVPVLSDAIAF</sequence>
<dbReference type="AlphaFoldDB" id="A0A4Z2I303"/>
<name>A0A4Z2I303_9TELE</name>
<dbReference type="PROSITE" id="PS51257">
    <property type="entry name" value="PROKAR_LIPOPROTEIN"/>
    <property type="match status" value="1"/>
</dbReference>
<gene>
    <name evidence="1" type="ORF">EYF80_017232</name>
</gene>
<accession>A0A4Z2I303</accession>
<evidence type="ECO:0000313" key="1">
    <source>
        <dbReference type="EMBL" id="TNN72456.1"/>
    </source>
</evidence>
<dbReference type="EMBL" id="SRLO01000136">
    <property type="protein sequence ID" value="TNN72456.1"/>
    <property type="molecule type" value="Genomic_DNA"/>
</dbReference>
<organism evidence="1 2">
    <name type="scientific">Liparis tanakae</name>
    <name type="common">Tanaka's snailfish</name>
    <dbReference type="NCBI Taxonomy" id="230148"/>
    <lineage>
        <taxon>Eukaryota</taxon>
        <taxon>Metazoa</taxon>
        <taxon>Chordata</taxon>
        <taxon>Craniata</taxon>
        <taxon>Vertebrata</taxon>
        <taxon>Euteleostomi</taxon>
        <taxon>Actinopterygii</taxon>
        <taxon>Neopterygii</taxon>
        <taxon>Teleostei</taxon>
        <taxon>Neoteleostei</taxon>
        <taxon>Acanthomorphata</taxon>
        <taxon>Eupercaria</taxon>
        <taxon>Perciformes</taxon>
        <taxon>Cottioidei</taxon>
        <taxon>Cottales</taxon>
        <taxon>Liparidae</taxon>
        <taxon>Liparis</taxon>
    </lineage>
</organism>
<comment type="caution">
    <text evidence="1">The sequence shown here is derived from an EMBL/GenBank/DDBJ whole genome shotgun (WGS) entry which is preliminary data.</text>
</comment>